<dbReference type="InterPro" id="IPR036282">
    <property type="entry name" value="Glutathione-S-Trfase_C_sf"/>
</dbReference>
<dbReference type="AlphaFoldDB" id="A0A8H5H9M5"/>
<dbReference type="EMBL" id="JAACJN010000070">
    <property type="protein sequence ID" value="KAF5379303.1"/>
    <property type="molecule type" value="Genomic_DNA"/>
</dbReference>
<protein>
    <recommendedName>
        <fullName evidence="1">Glutathione S-transferase UstS-like C-terminal domain-containing protein</fullName>
    </recommendedName>
</protein>
<proteinExistence type="predicted"/>
<evidence type="ECO:0000313" key="3">
    <source>
        <dbReference type="Proteomes" id="UP000518752"/>
    </source>
</evidence>
<feature type="domain" description="Glutathione S-transferase UstS-like C-terminal" evidence="1">
    <location>
        <begin position="129"/>
        <end position="204"/>
    </location>
</feature>
<evidence type="ECO:0000313" key="2">
    <source>
        <dbReference type="EMBL" id="KAF5379303.1"/>
    </source>
</evidence>
<dbReference type="Gene3D" id="1.20.1050.10">
    <property type="match status" value="1"/>
</dbReference>
<dbReference type="InterPro" id="IPR054416">
    <property type="entry name" value="GST_UstS-like_C"/>
</dbReference>
<accession>A0A8H5H9M5</accession>
<dbReference type="Gene3D" id="3.40.30.10">
    <property type="entry name" value="Glutaredoxin"/>
    <property type="match status" value="1"/>
</dbReference>
<dbReference type="Proteomes" id="UP000518752">
    <property type="component" value="Unassembled WGS sequence"/>
</dbReference>
<reference evidence="2 3" key="1">
    <citation type="journal article" date="2020" name="ISME J.">
        <title>Uncovering the hidden diversity of litter-decomposition mechanisms in mushroom-forming fungi.</title>
        <authorList>
            <person name="Floudas D."/>
            <person name="Bentzer J."/>
            <person name="Ahren D."/>
            <person name="Johansson T."/>
            <person name="Persson P."/>
            <person name="Tunlid A."/>
        </authorList>
    </citation>
    <scope>NUCLEOTIDE SEQUENCE [LARGE SCALE GENOMIC DNA]</scope>
    <source>
        <strain evidence="2 3">CBS 406.79</strain>
    </source>
</reference>
<sequence length="206" mass="23485">MAPVDAMITLYDLYSTLDETKPSTSPFVWRTRFALQLKGLPFETRLLGYDEISGKIPRPNIPGLWAYLVTSWHRCPAKNLCIRRIHGIHQGAISIPYHYIICKTQSKMQKQYRGRIPLDPTAKFDEKTVAEMWNETESRLGKLDSAMGDKDTFGQAGEFTFADTALGASLQCVRQALGADSQQWETVKAWHNSRWGRYLDRLEKAA</sequence>
<keyword evidence="3" id="KW-1185">Reference proteome</keyword>
<dbReference type="OrthoDB" id="4951845at2759"/>
<dbReference type="Pfam" id="PF22041">
    <property type="entry name" value="GST_C_7"/>
    <property type="match status" value="1"/>
</dbReference>
<comment type="caution">
    <text evidence="2">The sequence shown here is derived from an EMBL/GenBank/DDBJ whole genome shotgun (WGS) entry which is preliminary data.</text>
</comment>
<gene>
    <name evidence="2" type="ORF">D9757_007648</name>
</gene>
<organism evidence="2 3">
    <name type="scientific">Collybiopsis confluens</name>
    <dbReference type="NCBI Taxonomy" id="2823264"/>
    <lineage>
        <taxon>Eukaryota</taxon>
        <taxon>Fungi</taxon>
        <taxon>Dikarya</taxon>
        <taxon>Basidiomycota</taxon>
        <taxon>Agaricomycotina</taxon>
        <taxon>Agaricomycetes</taxon>
        <taxon>Agaricomycetidae</taxon>
        <taxon>Agaricales</taxon>
        <taxon>Marasmiineae</taxon>
        <taxon>Omphalotaceae</taxon>
        <taxon>Collybiopsis</taxon>
    </lineage>
</organism>
<dbReference type="SUPFAM" id="SSF47616">
    <property type="entry name" value="GST C-terminal domain-like"/>
    <property type="match status" value="1"/>
</dbReference>
<evidence type="ECO:0000259" key="1">
    <source>
        <dbReference type="Pfam" id="PF22041"/>
    </source>
</evidence>
<name>A0A8H5H9M5_9AGAR</name>